<reference evidence="2 3" key="1">
    <citation type="submission" date="2016-10" db="EMBL/GenBank/DDBJ databases">
        <authorList>
            <person name="Varghese N."/>
            <person name="Submissions S."/>
        </authorList>
    </citation>
    <scope>NUCLEOTIDE SEQUENCE [LARGE SCALE GENOMIC DNA]</scope>
    <source>
        <strain evidence="2 3">DSM 26672</strain>
    </source>
</reference>
<keyword evidence="1" id="KW-1133">Transmembrane helix</keyword>
<comment type="caution">
    <text evidence="2">The sequence shown here is derived from an EMBL/GenBank/DDBJ whole genome shotgun (WGS) entry which is preliminary data.</text>
</comment>
<gene>
    <name evidence="2" type="ORF">SAMN05421844_101724</name>
</gene>
<keyword evidence="1" id="KW-0812">Transmembrane</keyword>
<feature type="transmembrane region" description="Helical" evidence="1">
    <location>
        <begin position="7"/>
        <end position="33"/>
    </location>
</feature>
<name>A0ABY0NHG0_9HYPH</name>
<dbReference type="EMBL" id="FNBZ01000001">
    <property type="protein sequence ID" value="SDF48348.1"/>
    <property type="molecule type" value="Genomic_DNA"/>
</dbReference>
<proteinExistence type="predicted"/>
<evidence type="ECO:0000256" key="1">
    <source>
        <dbReference type="SAM" id="Phobius"/>
    </source>
</evidence>
<keyword evidence="3" id="KW-1185">Reference proteome</keyword>
<dbReference type="Proteomes" id="UP000199468">
    <property type="component" value="Unassembled WGS sequence"/>
</dbReference>
<protein>
    <submittedName>
        <fullName evidence="2">Uncharacterized protein</fullName>
    </submittedName>
</protein>
<evidence type="ECO:0000313" key="3">
    <source>
        <dbReference type="Proteomes" id="UP000199468"/>
    </source>
</evidence>
<keyword evidence="1" id="KW-0472">Membrane</keyword>
<evidence type="ECO:0000313" key="2">
    <source>
        <dbReference type="EMBL" id="SDF48348.1"/>
    </source>
</evidence>
<accession>A0ABY0NHG0</accession>
<sequence length="38" mass="4069">MDDLKDNAFVALCLGLAGVVTLAWIGVVGYGVWHFLFG</sequence>
<organism evidence="2 3">
    <name type="scientific">Bosea robiniae</name>
    <dbReference type="NCBI Taxonomy" id="1036780"/>
    <lineage>
        <taxon>Bacteria</taxon>
        <taxon>Pseudomonadati</taxon>
        <taxon>Pseudomonadota</taxon>
        <taxon>Alphaproteobacteria</taxon>
        <taxon>Hyphomicrobiales</taxon>
        <taxon>Boseaceae</taxon>
        <taxon>Bosea</taxon>
    </lineage>
</organism>